<proteinExistence type="predicted"/>
<reference evidence="2" key="1">
    <citation type="submission" date="2013-12" db="EMBL/GenBank/DDBJ databases">
        <title>A Varibaculum cambriense genome reconstructed from a premature infant gut community with otherwise low bacterial novelty that shifts toward anaerobic metabolism during the third week of life.</title>
        <authorList>
            <person name="Brown C.T."/>
            <person name="Sharon I."/>
            <person name="Thomas B.C."/>
            <person name="Castelle C.J."/>
            <person name="Morowitz M.J."/>
            <person name="Banfield J.F."/>
        </authorList>
    </citation>
    <scope>NUCLEOTIDE SEQUENCE</scope>
</reference>
<name>W1XME8_9ZZZZ</name>
<dbReference type="EMBL" id="AZMM01015477">
    <property type="protein sequence ID" value="ETJ29999.1"/>
    <property type="molecule type" value="Genomic_DNA"/>
</dbReference>
<comment type="caution">
    <text evidence="2">The sequence shown here is derived from an EMBL/GenBank/DDBJ whole genome shotgun (WGS) entry which is preliminary data.</text>
</comment>
<accession>W1XME8</accession>
<dbReference type="Gene3D" id="3.40.50.920">
    <property type="match status" value="1"/>
</dbReference>
<gene>
    <name evidence="2" type="ORF">Q604_UNBC15477G0001</name>
</gene>
<feature type="domain" description="Transketolase C-terminal" evidence="1">
    <location>
        <begin position="2"/>
        <end position="57"/>
    </location>
</feature>
<dbReference type="InterPro" id="IPR009014">
    <property type="entry name" value="Transketo_C/PFOR_II"/>
</dbReference>
<dbReference type="AlphaFoldDB" id="W1XME8"/>
<dbReference type="InterPro" id="IPR033248">
    <property type="entry name" value="Transketolase_C"/>
</dbReference>
<protein>
    <submittedName>
        <fullName evidence="2">Transketolase central region</fullName>
    </submittedName>
</protein>
<feature type="non-terminal residue" evidence="2">
    <location>
        <position position="1"/>
    </location>
</feature>
<dbReference type="Pfam" id="PF02780">
    <property type="entry name" value="Transketolase_C"/>
    <property type="match status" value="1"/>
</dbReference>
<sequence>TLSESNISARVINMASIKPIDAEAIIKAAAETGAIVTAEEHNIIGGLGSAVSEVVASNKPVPMEFVG</sequence>
<evidence type="ECO:0000313" key="2">
    <source>
        <dbReference type="EMBL" id="ETJ29999.1"/>
    </source>
</evidence>
<evidence type="ECO:0000259" key="1">
    <source>
        <dbReference type="Pfam" id="PF02780"/>
    </source>
</evidence>
<dbReference type="SUPFAM" id="SSF52922">
    <property type="entry name" value="TK C-terminal domain-like"/>
    <property type="match status" value="1"/>
</dbReference>
<feature type="non-terminal residue" evidence="2">
    <location>
        <position position="67"/>
    </location>
</feature>
<organism evidence="2">
    <name type="scientific">human gut metagenome</name>
    <dbReference type="NCBI Taxonomy" id="408170"/>
    <lineage>
        <taxon>unclassified sequences</taxon>
        <taxon>metagenomes</taxon>
        <taxon>organismal metagenomes</taxon>
    </lineage>
</organism>